<protein>
    <submittedName>
        <fullName evidence="8">Cytochrome c5 family protein</fullName>
    </submittedName>
</protein>
<dbReference type="GO" id="GO:0005506">
    <property type="term" value="F:iron ion binding"/>
    <property type="evidence" value="ECO:0007669"/>
    <property type="project" value="InterPro"/>
</dbReference>
<evidence type="ECO:0000259" key="7">
    <source>
        <dbReference type="PROSITE" id="PS51007"/>
    </source>
</evidence>
<dbReference type="Proteomes" id="UP000321201">
    <property type="component" value="Unassembled WGS sequence"/>
</dbReference>
<keyword evidence="3 6" id="KW-0479">Metal-binding</keyword>
<feature type="domain" description="Cytochrome c" evidence="7">
    <location>
        <begin position="31"/>
        <end position="116"/>
    </location>
</feature>
<sequence length="118" mass="12534">MKPSRWAALLTLVAVPAAGEPGAAYPEFDDPQLRLGRAVWLANCRDCHANPLSDAPQVKDKAAWAARLAKGRDTLYVHALVGFIGPAGTEMPPRGGNASLTDAEVRAAVDYMIILVTP</sequence>
<dbReference type="PANTHER" id="PTHR40942">
    <property type="match status" value="1"/>
</dbReference>
<evidence type="ECO:0000256" key="3">
    <source>
        <dbReference type="ARBA" id="ARBA00022723"/>
    </source>
</evidence>
<evidence type="ECO:0000256" key="2">
    <source>
        <dbReference type="ARBA" id="ARBA00022617"/>
    </source>
</evidence>
<keyword evidence="4" id="KW-0249">Electron transport</keyword>
<dbReference type="GO" id="GO:0020037">
    <property type="term" value="F:heme binding"/>
    <property type="evidence" value="ECO:0007669"/>
    <property type="project" value="InterPro"/>
</dbReference>
<dbReference type="InterPro" id="IPR009056">
    <property type="entry name" value="Cyt_c-like_dom"/>
</dbReference>
<dbReference type="SUPFAM" id="SSF46626">
    <property type="entry name" value="Cytochrome c"/>
    <property type="match status" value="1"/>
</dbReference>
<evidence type="ECO:0000313" key="8">
    <source>
        <dbReference type="EMBL" id="TXF13045.1"/>
    </source>
</evidence>
<dbReference type="PROSITE" id="PS51007">
    <property type="entry name" value="CYTC"/>
    <property type="match status" value="1"/>
</dbReference>
<dbReference type="OrthoDB" id="9814708at2"/>
<dbReference type="InterPro" id="IPR036909">
    <property type="entry name" value="Cyt_c-like_dom_sf"/>
</dbReference>
<keyword evidence="1" id="KW-0813">Transport</keyword>
<keyword evidence="5 6" id="KW-0408">Iron</keyword>
<comment type="caution">
    <text evidence="8">The sequence shown here is derived from an EMBL/GenBank/DDBJ whole genome shotgun (WGS) entry which is preliminary data.</text>
</comment>
<gene>
    <name evidence="8" type="ORF">FR698_02935</name>
</gene>
<organism evidence="8 9">
    <name type="scientific">Pelomicrobium methylotrophicum</name>
    <dbReference type="NCBI Taxonomy" id="2602750"/>
    <lineage>
        <taxon>Bacteria</taxon>
        <taxon>Pseudomonadati</taxon>
        <taxon>Pseudomonadota</taxon>
        <taxon>Hydrogenophilia</taxon>
        <taxon>Hydrogenophilia incertae sedis</taxon>
        <taxon>Pelomicrobium</taxon>
    </lineage>
</organism>
<dbReference type="PRINTS" id="PR00607">
    <property type="entry name" value="CYTCHROMECIE"/>
</dbReference>
<evidence type="ECO:0000256" key="5">
    <source>
        <dbReference type="ARBA" id="ARBA00023004"/>
    </source>
</evidence>
<keyword evidence="2 6" id="KW-0349">Heme</keyword>
<dbReference type="Gene3D" id="1.10.760.10">
    <property type="entry name" value="Cytochrome c-like domain"/>
    <property type="match status" value="1"/>
</dbReference>
<dbReference type="EMBL" id="VPFL01000003">
    <property type="protein sequence ID" value="TXF13045.1"/>
    <property type="molecule type" value="Genomic_DNA"/>
</dbReference>
<evidence type="ECO:0000256" key="6">
    <source>
        <dbReference type="PROSITE-ProRule" id="PRU00433"/>
    </source>
</evidence>
<proteinExistence type="predicted"/>
<dbReference type="PANTHER" id="PTHR40942:SF4">
    <property type="entry name" value="CYTOCHROME C5"/>
    <property type="match status" value="1"/>
</dbReference>
<reference evidence="8 9" key="1">
    <citation type="submission" date="2019-08" db="EMBL/GenBank/DDBJ databases">
        <title>Pelomicrobium methylotrophicum gen. nov., sp. nov. a moderately thermophilic, facultatively anaerobic, lithoautotrophic and methylotrophic bacterium isolated from a terrestrial mud volcano.</title>
        <authorList>
            <person name="Slobodkina G.B."/>
            <person name="Merkel A.Y."/>
            <person name="Slobodkin A.I."/>
        </authorList>
    </citation>
    <scope>NUCLEOTIDE SEQUENCE [LARGE SCALE GENOMIC DNA]</scope>
    <source>
        <strain evidence="8 9">SM250</strain>
    </source>
</reference>
<dbReference type="GO" id="GO:0009055">
    <property type="term" value="F:electron transfer activity"/>
    <property type="evidence" value="ECO:0007669"/>
    <property type="project" value="InterPro"/>
</dbReference>
<name>A0A5C7F032_9PROT</name>
<evidence type="ECO:0000256" key="4">
    <source>
        <dbReference type="ARBA" id="ARBA00022982"/>
    </source>
</evidence>
<dbReference type="AlphaFoldDB" id="A0A5C7F032"/>
<accession>A0A5C7F032</accession>
<dbReference type="Pfam" id="PF13442">
    <property type="entry name" value="Cytochrome_CBB3"/>
    <property type="match status" value="1"/>
</dbReference>
<dbReference type="InParanoid" id="A0A5C7F032"/>
<dbReference type="RefSeq" id="WP_147798689.1">
    <property type="nucleotide sequence ID" value="NZ_VPFL01000003.1"/>
</dbReference>
<dbReference type="InterPro" id="IPR002323">
    <property type="entry name" value="Cyt_CIE"/>
</dbReference>
<keyword evidence="9" id="KW-1185">Reference proteome</keyword>
<evidence type="ECO:0000256" key="1">
    <source>
        <dbReference type="ARBA" id="ARBA00022448"/>
    </source>
</evidence>
<evidence type="ECO:0000313" key="9">
    <source>
        <dbReference type="Proteomes" id="UP000321201"/>
    </source>
</evidence>